<dbReference type="Proteomes" id="UP000436088">
    <property type="component" value="Unassembled WGS sequence"/>
</dbReference>
<dbReference type="InterPro" id="IPR011605">
    <property type="entry name" value="NusB_fam"/>
</dbReference>
<organism evidence="1 2">
    <name type="scientific">Hibiscus syriacus</name>
    <name type="common">Rose of Sharon</name>
    <dbReference type="NCBI Taxonomy" id="106335"/>
    <lineage>
        <taxon>Eukaryota</taxon>
        <taxon>Viridiplantae</taxon>
        <taxon>Streptophyta</taxon>
        <taxon>Embryophyta</taxon>
        <taxon>Tracheophyta</taxon>
        <taxon>Spermatophyta</taxon>
        <taxon>Magnoliopsida</taxon>
        <taxon>eudicotyledons</taxon>
        <taxon>Gunneridae</taxon>
        <taxon>Pentapetalae</taxon>
        <taxon>rosids</taxon>
        <taxon>malvids</taxon>
        <taxon>Malvales</taxon>
        <taxon>Malvaceae</taxon>
        <taxon>Malvoideae</taxon>
        <taxon>Hibiscus</taxon>
    </lineage>
</organism>
<dbReference type="AlphaFoldDB" id="A0A6A2YJT1"/>
<evidence type="ECO:0000313" key="1">
    <source>
        <dbReference type="EMBL" id="KAE8676834.1"/>
    </source>
</evidence>
<reference evidence="1" key="1">
    <citation type="submission" date="2019-09" db="EMBL/GenBank/DDBJ databases">
        <title>Draft genome information of white flower Hibiscus syriacus.</title>
        <authorList>
            <person name="Kim Y.-M."/>
        </authorList>
    </citation>
    <scope>NUCLEOTIDE SEQUENCE [LARGE SCALE GENOMIC DNA]</scope>
    <source>
        <strain evidence="1">YM2019G1</strain>
    </source>
</reference>
<gene>
    <name evidence="1" type="ORF">F3Y22_tig00111582pilonHSYRG01327</name>
</gene>
<dbReference type="PANTHER" id="PTHR11078:SF3">
    <property type="entry name" value="ANTITERMINATION NUSB DOMAIN-CONTAINING PROTEIN"/>
    <property type="match status" value="1"/>
</dbReference>
<dbReference type="GO" id="GO:0006353">
    <property type="term" value="P:DNA-templated transcription termination"/>
    <property type="evidence" value="ECO:0007669"/>
    <property type="project" value="InterPro"/>
</dbReference>
<comment type="caution">
    <text evidence="1">The sequence shown here is derived from an EMBL/GenBank/DDBJ whole genome shotgun (WGS) entry which is preliminary data.</text>
</comment>
<accession>A0A6A2YJT1</accession>
<dbReference type="PANTHER" id="PTHR11078">
    <property type="entry name" value="N UTILIZATION SUBSTANCE PROTEIN B-RELATED"/>
    <property type="match status" value="1"/>
</dbReference>
<dbReference type="GO" id="GO:0009507">
    <property type="term" value="C:chloroplast"/>
    <property type="evidence" value="ECO:0007669"/>
    <property type="project" value="TreeGrafter"/>
</dbReference>
<protein>
    <submittedName>
        <fullName evidence="1">Antitermination NusB domain-containing protein isoform 2</fullName>
    </submittedName>
</protein>
<sequence length="158" mass="17835">MALQVQDQQSFHKSRDVLPKIDKSNRFCSPKAARELASLIVYASCLQGSDPIWLFEKWINAAREQGYEFDKDSLLQYNHMSFGEPPVTTQSIEEADELLCSDEQDSTIEAEVLSAPPKLVYSKLILSFTRKLLVATVDKLSSACKHFNNGVDQCYLIV</sequence>
<dbReference type="EMBL" id="VEPZ02001375">
    <property type="protein sequence ID" value="KAE8676834.1"/>
    <property type="molecule type" value="Genomic_DNA"/>
</dbReference>
<keyword evidence="2" id="KW-1185">Reference proteome</keyword>
<evidence type="ECO:0000313" key="2">
    <source>
        <dbReference type="Proteomes" id="UP000436088"/>
    </source>
</evidence>
<name>A0A6A2YJT1_HIBSY</name>
<proteinExistence type="predicted"/>